<proteinExistence type="inferred from homology"/>
<evidence type="ECO:0000256" key="2">
    <source>
        <dbReference type="ARBA" id="ARBA00022629"/>
    </source>
</evidence>
<comment type="similarity">
    <text evidence="1 5">Belongs to the FGGY kinase family.</text>
</comment>
<dbReference type="InterPro" id="IPR018483">
    <property type="entry name" value="Carb_kinase_FGGY_CS"/>
</dbReference>
<dbReference type="PANTHER" id="PTHR43095">
    <property type="entry name" value="SUGAR KINASE"/>
    <property type="match status" value="1"/>
</dbReference>
<feature type="domain" description="Carbohydrate kinase FGGY N-terminal" evidence="6">
    <location>
        <begin position="11"/>
        <end position="249"/>
    </location>
</feature>
<dbReference type="PIRSF" id="PIRSF000538">
    <property type="entry name" value="GlpK"/>
    <property type="match status" value="1"/>
</dbReference>
<accession>A0A2W2EKE2</accession>
<keyword evidence="3 5" id="KW-0808">Transferase</keyword>
<keyword evidence="4 5" id="KW-0418">Kinase</keyword>
<dbReference type="GO" id="GO:0042732">
    <property type="term" value="P:D-xylose metabolic process"/>
    <property type="evidence" value="ECO:0007669"/>
    <property type="project" value="UniProtKB-KW"/>
</dbReference>
<evidence type="ECO:0000259" key="7">
    <source>
        <dbReference type="Pfam" id="PF02782"/>
    </source>
</evidence>
<dbReference type="GO" id="GO:0016773">
    <property type="term" value="F:phosphotransferase activity, alcohol group as acceptor"/>
    <property type="evidence" value="ECO:0007669"/>
    <property type="project" value="InterPro"/>
</dbReference>
<evidence type="ECO:0000313" key="8">
    <source>
        <dbReference type="EMBL" id="PZG17379.1"/>
    </source>
</evidence>
<dbReference type="AlphaFoldDB" id="A0A2W2EKE2"/>
<evidence type="ECO:0000256" key="3">
    <source>
        <dbReference type="ARBA" id="ARBA00022679"/>
    </source>
</evidence>
<dbReference type="InterPro" id="IPR000577">
    <property type="entry name" value="Carb_kinase_FGGY"/>
</dbReference>
<dbReference type="InterPro" id="IPR018484">
    <property type="entry name" value="FGGY_N"/>
</dbReference>
<dbReference type="RefSeq" id="WP_111180187.1">
    <property type="nucleotide sequence ID" value="NZ_POUD01000068.1"/>
</dbReference>
<dbReference type="PANTHER" id="PTHR43095:SF5">
    <property type="entry name" value="XYLULOSE KINASE"/>
    <property type="match status" value="1"/>
</dbReference>
<dbReference type="PROSITE" id="PS00445">
    <property type="entry name" value="FGGY_KINASES_2"/>
    <property type="match status" value="1"/>
</dbReference>
<dbReference type="Pfam" id="PF02782">
    <property type="entry name" value="FGGY_C"/>
    <property type="match status" value="1"/>
</dbReference>
<dbReference type="InterPro" id="IPR043129">
    <property type="entry name" value="ATPase_NBD"/>
</dbReference>
<keyword evidence="2" id="KW-0119">Carbohydrate metabolism</keyword>
<name>A0A2W2EKE2_9ACTN</name>
<dbReference type="SUPFAM" id="SSF53067">
    <property type="entry name" value="Actin-like ATPase domain"/>
    <property type="match status" value="2"/>
</dbReference>
<dbReference type="Pfam" id="PF00370">
    <property type="entry name" value="FGGY_N"/>
    <property type="match status" value="1"/>
</dbReference>
<evidence type="ECO:0000256" key="4">
    <source>
        <dbReference type="ARBA" id="ARBA00022777"/>
    </source>
</evidence>
<reference evidence="8 9" key="1">
    <citation type="submission" date="2018-01" db="EMBL/GenBank/DDBJ databases">
        <title>Draft genome sequence of Nonomuraea sp. KC333.</title>
        <authorList>
            <person name="Sahin N."/>
            <person name="Saygin H."/>
            <person name="Ay H."/>
        </authorList>
    </citation>
    <scope>NUCLEOTIDE SEQUENCE [LARGE SCALE GENOMIC DNA]</scope>
    <source>
        <strain evidence="8 9">KC333</strain>
    </source>
</reference>
<dbReference type="EMBL" id="POUD01000068">
    <property type="protein sequence ID" value="PZG17379.1"/>
    <property type="molecule type" value="Genomic_DNA"/>
</dbReference>
<dbReference type="OrthoDB" id="9805576at2"/>
<evidence type="ECO:0000313" key="9">
    <source>
        <dbReference type="Proteomes" id="UP000249304"/>
    </source>
</evidence>
<organism evidence="8 9">
    <name type="scientific">Nonomuraea aridisoli</name>
    <dbReference type="NCBI Taxonomy" id="2070368"/>
    <lineage>
        <taxon>Bacteria</taxon>
        <taxon>Bacillati</taxon>
        <taxon>Actinomycetota</taxon>
        <taxon>Actinomycetes</taxon>
        <taxon>Streptosporangiales</taxon>
        <taxon>Streptosporangiaceae</taxon>
        <taxon>Nonomuraea</taxon>
    </lineage>
</organism>
<dbReference type="InterPro" id="IPR050406">
    <property type="entry name" value="FGGY_Carb_Kinase"/>
</dbReference>
<dbReference type="Proteomes" id="UP000249304">
    <property type="component" value="Unassembled WGS sequence"/>
</dbReference>
<sequence length="501" mass="52232">MNARQESSRALILGIDVGTTAVKTALFTAGGALLRAHTVGHATARPRPGYAEQDPGDWWDGCRRGIAAVLDGVPGADVRSVGLVSQVNTHVFADERLRPLAPAITWQDQRCAAVARELDGRFTAEDKVRVWGGPITLDASRLVSRAAWFARRHPDLWARTRWVLSPKDWVNALLTGTVSSDGLSSVGLVDGSGDRYAPEAVALVDGLAGRLPPLAAPAAPLGPVTAQVPNLGRVPAVTGTMDAFGTVFGSGTTEPGRALLSCGTSLIVAGASRQSLPNRGVVTFPRTHGLYVHAAPTQAGGDALSWWSRARSLSVPEVLDAAATAPPGASGVVFTPHLLGERAPLWDSAVRGAFLGLGADITDAHLSRAVLEGVAMSGRQALAAVEAACGAPLETITLSGGGSRSDLWAQIFADVLRRPVARLAARDNGAVLGAALLGAVGAGLHPDITAATRAAVVVDRVFAPDPARADLLDPLYEVYTRTYEALRDVHARLDAWRAAQD</sequence>
<dbReference type="Gene3D" id="3.30.420.40">
    <property type="match status" value="2"/>
</dbReference>
<dbReference type="GO" id="GO:0016301">
    <property type="term" value="F:kinase activity"/>
    <property type="evidence" value="ECO:0007669"/>
    <property type="project" value="UniProtKB-KW"/>
</dbReference>
<comment type="caution">
    <text evidence="8">The sequence shown here is derived from an EMBL/GenBank/DDBJ whole genome shotgun (WGS) entry which is preliminary data.</text>
</comment>
<evidence type="ECO:0000256" key="1">
    <source>
        <dbReference type="ARBA" id="ARBA00009156"/>
    </source>
</evidence>
<dbReference type="InterPro" id="IPR018485">
    <property type="entry name" value="FGGY_C"/>
</dbReference>
<protein>
    <submittedName>
        <fullName evidence="8">Xylulose kinase</fullName>
    </submittedName>
</protein>
<evidence type="ECO:0000256" key="5">
    <source>
        <dbReference type="RuleBase" id="RU003733"/>
    </source>
</evidence>
<gene>
    <name evidence="8" type="ORF">C1J01_18290</name>
</gene>
<feature type="domain" description="Carbohydrate kinase FGGY C-terminal" evidence="7">
    <location>
        <begin position="259"/>
        <end position="441"/>
    </location>
</feature>
<keyword evidence="9" id="KW-1185">Reference proteome</keyword>
<evidence type="ECO:0000259" key="6">
    <source>
        <dbReference type="Pfam" id="PF00370"/>
    </source>
</evidence>
<keyword evidence="2" id="KW-0859">Xylose metabolism</keyword>